<feature type="region of interest" description="Disordered" evidence="1">
    <location>
        <begin position="140"/>
        <end position="175"/>
    </location>
</feature>
<protein>
    <submittedName>
        <fullName evidence="2">Uncharacterized protein</fullName>
    </submittedName>
</protein>
<feature type="region of interest" description="Disordered" evidence="1">
    <location>
        <begin position="97"/>
        <end position="119"/>
    </location>
</feature>
<comment type="caution">
    <text evidence="2">The sequence shown here is derived from an EMBL/GenBank/DDBJ whole genome shotgun (WGS) entry which is preliminary data.</text>
</comment>
<name>A0AAD8THS6_LOLMU</name>
<dbReference type="Proteomes" id="UP001231189">
    <property type="component" value="Unassembled WGS sequence"/>
</dbReference>
<evidence type="ECO:0000313" key="2">
    <source>
        <dbReference type="EMBL" id="KAK1682885.1"/>
    </source>
</evidence>
<keyword evidence="3" id="KW-1185">Reference proteome</keyword>
<reference evidence="2" key="1">
    <citation type="submission" date="2023-07" db="EMBL/GenBank/DDBJ databases">
        <title>A chromosome-level genome assembly of Lolium multiflorum.</title>
        <authorList>
            <person name="Chen Y."/>
            <person name="Copetti D."/>
            <person name="Kolliker R."/>
            <person name="Studer B."/>
        </authorList>
    </citation>
    <scope>NUCLEOTIDE SEQUENCE</scope>
    <source>
        <strain evidence="2">02402/16</strain>
        <tissue evidence="2">Leaf</tissue>
    </source>
</reference>
<sequence>MTIPRHLAPTVGPSASAAGVSIRTGLTTTTGERVASGLVGDSAPSMRRRALAASPTGHSCRRQHHRFGGFDVYVATVAPPRYRARSRCRRIRLGRKGAATTVPAGGSPGKAEHPAHAGADPTTIEKDLEEHRRLLLKQTEEPAAQSAVGDQREFNRAHGLTPAGDNPSRAGQIRRRGGALGAEIARDGAESPAPSAEQPVYNTPDKNMLAAEAAAEELRLGASYAASERVTSCRRRPTG</sequence>
<dbReference type="EMBL" id="JAUUTY010000002">
    <property type="protein sequence ID" value="KAK1682885.1"/>
    <property type="molecule type" value="Genomic_DNA"/>
</dbReference>
<proteinExistence type="predicted"/>
<evidence type="ECO:0000256" key="1">
    <source>
        <dbReference type="SAM" id="MobiDB-lite"/>
    </source>
</evidence>
<gene>
    <name evidence="2" type="ORF">QYE76_043733</name>
</gene>
<organism evidence="2 3">
    <name type="scientific">Lolium multiflorum</name>
    <name type="common">Italian ryegrass</name>
    <name type="synonym">Lolium perenne subsp. multiflorum</name>
    <dbReference type="NCBI Taxonomy" id="4521"/>
    <lineage>
        <taxon>Eukaryota</taxon>
        <taxon>Viridiplantae</taxon>
        <taxon>Streptophyta</taxon>
        <taxon>Embryophyta</taxon>
        <taxon>Tracheophyta</taxon>
        <taxon>Spermatophyta</taxon>
        <taxon>Magnoliopsida</taxon>
        <taxon>Liliopsida</taxon>
        <taxon>Poales</taxon>
        <taxon>Poaceae</taxon>
        <taxon>BOP clade</taxon>
        <taxon>Pooideae</taxon>
        <taxon>Poodae</taxon>
        <taxon>Poeae</taxon>
        <taxon>Poeae Chloroplast Group 2 (Poeae type)</taxon>
        <taxon>Loliodinae</taxon>
        <taxon>Loliinae</taxon>
        <taxon>Lolium</taxon>
    </lineage>
</organism>
<dbReference type="AlphaFoldDB" id="A0AAD8THS6"/>
<accession>A0AAD8THS6</accession>
<evidence type="ECO:0000313" key="3">
    <source>
        <dbReference type="Proteomes" id="UP001231189"/>
    </source>
</evidence>